<dbReference type="AlphaFoldDB" id="A0A820A8Y9"/>
<evidence type="ECO:0000313" key="1">
    <source>
        <dbReference type="EMBL" id="CAF4187891.1"/>
    </source>
</evidence>
<organism evidence="1 2">
    <name type="scientific">Rotaria sordida</name>
    <dbReference type="NCBI Taxonomy" id="392033"/>
    <lineage>
        <taxon>Eukaryota</taxon>
        <taxon>Metazoa</taxon>
        <taxon>Spiralia</taxon>
        <taxon>Gnathifera</taxon>
        <taxon>Rotifera</taxon>
        <taxon>Eurotatoria</taxon>
        <taxon>Bdelloidea</taxon>
        <taxon>Philodinida</taxon>
        <taxon>Philodinidae</taxon>
        <taxon>Rotaria</taxon>
    </lineage>
</organism>
<comment type="caution">
    <text evidence="1">The sequence shown here is derived from an EMBL/GenBank/DDBJ whole genome shotgun (WGS) entry which is preliminary data.</text>
</comment>
<reference evidence="1" key="1">
    <citation type="submission" date="2021-02" db="EMBL/GenBank/DDBJ databases">
        <authorList>
            <person name="Nowell W R."/>
        </authorList>
    </citation>
    <scope>NUCLEOTIDE SEQUENCE</scope>
</reference>
<dbReference type="Proteomes" id="UP000663823">
    <property type="component" value="Unassembled WGS sequence"/>
</dbReference>
<name>A0A820A8Y9_9BILA</name>
<gene>
    <name evidence="1" type="ORF">OTI717_LOCUS38007</name>
</gene>
<protein>
    <submittedName>
        <fullName evidence="1">Uncharacterized protein</fullName>
    </submittedName>
</protein>
<proteinExistence type="predicted"/>
<feature type="non-terminal residue" evidence="1">
    <location>
        <position position="1"/>
    </location>
</feature>
<dbReference type="EMBL" id="CAJOAX010019360">
    <property type="protein sequence ID" value="CAF4187891.1"/>
    <property type="molecule type" value="Genomic_DNA"/>
</dbReference>
<sequence>NMYYRDEKSISCMYRQLRRLASTLCSNPASSATNIRILSEIDWITEAERYKMNPESLASL</sequence>
<evidence type="ECO:0000313" key="2">
    <source>
        <dbReference type="Proteomes" id="UP000663823"/>
    </source>
</evidence>
<accession>A0A820A8Y9</accession>